<dbReference type="Pfam" id="PF07157">
    <property type="entry name" value="DNA_circ_N"/>
    <property type="match status" value="1"/>
</dbReference>
<dbReference type="GeneID" id="44970038"/>
<dbReference type="InterPro" id="IPR009826">
    <property type="entry name" value="DNA_circ_N"/>
</dbReference>
<dbReference type="KEGG" id="bip:Bint_1511"/>
<sequence>MSWEDRLLEASYISPSGIPFNFLYEDVSYEFDKKTTSFIFPDIDGAYVQDMGVGENRYPLNIIFCGENYDLEADRFVKALKEKGRGTLIHPKYGIKKVVPFGTIKRNDGIVNNANQCIFEIIFIEDNIRTDNSLLESISNIIDKIQNCVDVYAQYASFNFVKTFAVTSVGELITIRDIATQSFTDVFNQISYIAGINDDYDSILKLLNDSFIDTINEIGNKPINAINMLMSAMLIPAQIPNYDVSSKLDIFENLINPKLKTKYNKSIYDANIANTNFAIDKVFMYTAAAGMCQSVIYSEIKTRDKALEINDRINNNYNNIQKWLDDNIKSLSFTDDESDYNNILELISQTKNYLVNNAFNLSSANKIILDEDRNIFELVSELYGSLENIDDFISLNKLNIQEIGILPKGKEIVYYL</sequence>
<dbReference type="OrthoDB" id="378644at2"/>
<dbReference type="eggNOG" id="COG4228">
    <property type="taxonomic scope" value="Bacteria"/>
</dbReference>
<evidence type="ECO:0000259" key="1">
    <source>
        <dbReference type="Pfam" id="PF07157"/>
    </source>
</evidence>
<evidence type="ECO:0000313" key="2">
    <source>
        <dbReference type="EMBL" id="AEM22130.1"/>
    </source>
</evidence>
<protein>
    <submittedName>
        <fullName evidence="2">DNA circulation family protein</fullName>
    </submittedName>
</protein>
<evidence type="ECO:0000313" key="3">
    <source>
        <dbReference type="Proteomes" id="UP000008522"/>
    </source>
</evidence>
<proteinExistence type="predicted"/>
<dbReference type="Proteomes" id="UP000008522">
    <property type="component" value="Chromosome"/>
</dbReference>
<dbReference type="HOGENOM" id="CLU_629939_0_0_12"/>
<dbReference type="RefSeq" id="WP_014487956.1">
    <property type="nucleotide sequence ID" value="NC_017243.1"/>
</dbReference>
<reference evidence="2 3" key="1">
    <citation type="journal article" date="2011" name="BMC Genomics">
        <title>Complete genome sequence of Brachyspira intermedia reveals unique genomic features in Brachyspira species and phage-mediated horizontal gene transfer.</title>
        <authorList>
            <person name="Hafstrom T."/>
            <person name="Jansson D.S."/>
            <person name="Segerman B."/>
        </authorList>
    </citation>
    <scope>NUCLEOTIDE SEQUENCE [LARGE SCALE GENOMIC DNA]</scope>
    <source>
        <strain evidence="3">ATCC 51140 / PWS/A</strain>
    </source>
</reference>
<gene>
    <name evidence="2" type="ordered locus">Bint_1511</name>
</gene>
<organism evidence="2 3">
    <name type="scientific">Brachyspira intermedia (strain ATCC 51140 / PWS/A)</name>
    <name type="common">Serpulina intermedia</name>
    <dbReference type="NCBI Taxonomy" id="1045858"/>
    <lineage>
        <taxon>Bacteria</taxon>
        <taxon>Pseudomonadati</taxon>
        <taxon>Spirochaetota</taxon>
        <taxon>Spirochaetia</taxon>
        <taxon>Brachyspirales</taxon>
        <taxon>Brachyspiraceae</taxon>
        <taxon>Brachyspira</taxon>
    </lineage>
</organism>
<accession>G0EQM9</accession>
<dbReference type="PATRIC" id="fig|1045858.4.peg.1510"/>
<dbReference type="EMBL" id="CP002874">
    <property type="protein sequence ID" value="AEM22130.1"/>
    <property type="molecule type" value="Genomic_DNA"/>
</dbReference>
<name>G0EQM9_BRAIP</name>
<dbReference type="AlphaFoldDB" id="G0EQM9"/>
<keyword evidence="3" id="KW-1185">Reference proteome</keyword>
<feature type="domain" description="DNA circulation N-terminal" evidence="1">
    <location>
        <begin position="16"/>
        <end position="97"/>
    </location>
</feature>